<dbReference type="Pfam" id="PF02910">
    <property type="entry name" value="Succ_DH_flav_C"/>
    <property type="match status" value="1"/>
</dbReference>
<dbReference type="InterPro" id="IPR003953">
    <property type="entry name" value="FAD-dep_OxRdtase_2_FAD-bd"/>
</dbReference>
<keyword evidence="6" id="KW-1185">Reference proteome</keyword>
<gene>
    <name evidence="5" type="ORF">LQ327_31755</name>
</gene>
<dbReference type="RefSeq" id="WP_230740445.1">
    <property type="nucleotide sequence ID" value="NZ_JAJNDB010000010.1"/>
</dbReference>
<dbReference type="PRINTS" id="PR00368">
    <property type="entry name" value="FADPNR"/>
</dbReference>
<evidence type="ECO:0000313" key="6">
    <source>
        <dbReference type="Proteomes" id="UP001199469"/>
    </source>
</evidence>
<dbReference type="PRINTS" id="PR00411">
    <property type="entry name" value="PNDRDTASEI"/>
</dbReference>
<reference evidence="5 6" key="1">
    <citation type="submission" date="2021-11" db="EMBL/GenBank/DDBJ databases">
        <title>Draft genome sequence of Actinomycetospora sp. SF1 isolated from the rhizosphere soil.</title>
        <authorList>
            <person name="Duangmal K."/>
            <person name="Chantavorakit T."/>
        </authorList>
    </citation>
    <scope>NUCLEOTIDE SEQUENCE [LARGE SCALE GENOMIC DNA]</scope>
    <source>
        <strain evidence="5 6">TBRC 5722</strain>
    </source>
</reference>
<dbReference type="PANTHER" id="PTHR11632:SF51">
    <property type="entry name" value="SUCCINATE DEHYDROGENASE [UBIQUINONE] FLAVOPROTEIN SUBUNIT, MITOCHONDRIAL"/>
    <property type="match status" value="1"/>
</dbReference>
<evidence type="ECO:0000256" key="1">
    <source>
        <dbReference type="ARBA" id="ARBA00022630"/>
    </source>
</evidence>
<evidence type="ECO:0000313" key="5">
    <source>
        <dbReference type="EMBL" id="MCD2197956.1"/>
    </source>
</evidence>
<name>A0ABS8PI56_9PSEU</name>
<keyword evidence="2" id="KW-0560">Oxidoreductase</keyword>
<dbReference type="InterPro" id="IPR030664">
    <property type="entry name" value="SdhA/FrdA/AprA"/>
</dbReference>
<feature type="domain" description="FAD-dependent oxidoreductase 2 FAD-binding" evidence="3">
    <location>
        <begin position="20"/>
        <end position="229"/>
    </location>
</feature>
<dbReference type="InterPro" id="IPR015939">
    <property type="entry name" value="Fum_Rdtase/Succ_DH_flav-like_C"/>
</dbReference>
<comment type="caution">
    <text evidence="5">The sequence shown here is derived from an EMBL/GenBank/DDBJ whole genome shotgun (WGS) entry which is preliminary data.</text>
</comment>
<dbReference type="EMBL" id="JAJNDB010000010">
    <property type="protein sequence ID" value="MCD2197956.1"/>
    <property type="molecule type" value="Genomic_DNA"/>
</dbReference>
<sequence length="533" mass="56000">MTGRVRRSARRPVAVPARVDVLVLGGGPAGTWAALAAAAEGASVALVDKGWCGTSGAAAAGGNNLWFVPPEGEARERAIETRTREGGFLTDPRRMAAAVARTWDAVHELAAAGYPFPDDEHRPGERYLGSLQGPEYMRLQRRRVRRAGVVVVDQSPATELLGDDDGAVVGAAGVHRQHGNAPWSIGAGAVVVATGGCAFLSGALGCNVDTGDGALMAAEVGAELSGMEFSNQYGTAPAFGAETKGLMYQFATYSRADGTELDIGGMGRPALQRAMVEGPVYARLDRAEPELHQKMRWSQPNFFLPFDKMGVDPFRERFGVRAVLEGTVRGTGGIAVPGEGCATTVPGLFAAGDAASREDITGGITGGGSHNGAWAISSGSWAGTAAARHRPRAAGRATPAGRAGLRPVGRPRGRYDDVVAAVQSRVLPLELNRFRTGASLRESLAVLDPLWEQVVDGLAPADRPGTHSRQAAAMVAHARWMYSAALARPESRAMHLRGDHPDTDPAQTHRLRVRGLDDIAVIADRPREAVIAS</sequence>
<evidence type="ECO:0000259" key="3">
    <source>
        <dbReference type="Pfam" id="PF00890"/>
    </source>
</evidence>
<accession>A0ABS8PI56</accession>
<feature type="domain" description="Fumarate reductase/succinate dehydrogenase flavoprotein-like C-terminal" evidence="4">
    <location>
        <begin position="434"/>
        <end position="506"/>
    </location>
</feature>
<proteinExistence type="predicted"/>
<dbReference type="Gene3D" id="1.20.58.100">
    <property type="entry name" value="Fumarate reductase/succinate dehydrogenase flavoprotein-like, C-terminal domain"/>
    <property type="match status" value="1"/>
</dbReference>
<keyword evidence="1" id="KW-0285">Flavoprotein</keyword>
<dbReference type="SUPFAM" id="SSF51905">
    <property type="entry name" value="FAD/NAD(P)-binding domain"/>
    <property type="match status" value="1"/>
</dbReference>
<organism evidence="5 6">
    <name type="scientific">Actinomycetospora endophytica</name>
    <dbReference type="NCBI Taxonomy" id="2291215"/>
    <lineage>
        <taxon>Bacteria</taxon>
        <taxon>Bacillati</taxon>
        <taxon>Actinomycetota</taxon>
        <taxon>Actinomycetes</taxon>
        <taxon>Pseudonocardiales</taxon>
        <taxon>Pseudonocardiaceae</taxon>
        <taxon>Actinomycetospora</taxon>
    </lineage>
</organism>
<evidence type="ECO:0000256" key="2">
    <source>
        <dbReference type="ARBA" id="ARBA00023002"/>
    </source>
</evidence>
<dbReference type="InterPro" id="IPR037099">
    <property type="entry name" value="Fum_R/Succ_DH_flav-like_C_sf"/>
</dbReference>
<evidence type="ECO:0000259" key="4">
    <source>
        <dbReference type="Pfam" id="PF02910"/>
    </source>
</evidence>
<dbReference type="InterPro" id="IPR036188">
    <property type="entry name" value="FAD/NAD-bd_sf"/>
</dbReference>
<dbReference type="PANTHER" id="PTHR11632">
    <property type="entry name" value="SUCCINATE DEHYDROGENASE 2 FLAVOPROTEIN SUBUNIT"/>
    <property type="match status" value="1"/>
</dbReference>
<dbReference type="Gene3D" id="3.50.50.60">
    <property type="entry name" value="FAD/NAD(P)-binding domain"/>
    <property type="match status" value="1"/>
</dbReference>
<dbReference type="Proteomes" id="UP001199469">
    <property type="component" value="Unassembled WGS sequence"/>
</dbReference>
<protein>
    <submittedName>
        <fullName evidence="5">FAD-binding protein</fullName>
    </submittedName>
</protein>
<dbReference type="SUPFAM" id="SSF46977">
    <property type="entry name" value="Succinate dehydrogenase/fumarate reductase flavoprotein C-terminal domain"/>
    <property type="match status" value="1"/>
</dbReference>
<dbReference type="Pfam" id="PF00890">
    <property type="entry name" value="FAD_binding_2"/>
    <property type="match status" value="1"/>
</dbReference>